<proteinExistence type="predicted"/>
<feature type="transmembrane region" description="Helical" evidence="1">
    <location>
        <begin position="96"/>
        <end position="116"/>
    </location>
</feature>
<sequence length="161" mass="18379">MWLVLGLYIPLFLYAIFLDITGKSKKSAKFRGYAGYFSFVLTSIFFELPAVRAYQDHLVILFLIIGLWLLASLLTFRFNNLMSKIVFGESDELRKYTFILHGTMFFALVAGGGGYYKAAEYFSNVFGDAAMFSYFSILLLVGSYWMTIFAHSTVGIFTKFK</sequence>
<dbReference type="AlphaFoldDB" id="A0A846TGS7"/>
<dbReference type="RefSeq" id="WP_167831125.1">
    <property type="nucleotide sequence ID" value="NZ_JAAVUM010000002.1"/>
</dbReference>
<feature type="transmembrane region" description="Helical" evidence="1">
    <location>
        <begin position="34"/>
        <end position="51"/>
    </location>
</feature>
<protein>
    <submittedName>
        <fullName evidence="2">Uncharacterized protein</fullName>
    </submittedName>
</protein>
<accession>A0A846TGS7</accession>
<feature type="transmembrane region" description="Helical" evidence="1">
    <location>
        <begin position="57"/>
        <end position="76"/>
    </location>
</feature>
<organism evidence="2 3">
    <name type="scientific">Mesobacillus selenatarsenatis</name>
    <dbReference type="NCBI Taxonomy" id="388741"/>
    <lineage>
        <taxon>Bacteria</taxon>
        <taxon>Bacillati</taxon>
        <taxon>Bacillota</taxon>
        <taxon>Bacilli</taxon>
        <taxon>Bacillales</taxon>
        <taxon>Bacillaceae</taxon>
        <taxon>Mesobacillus</taxon>
    </lineage>
</organism>
<reference evidence="2 3" key="1">
    <citation type="submission" date="2020-03" db="EMBL/GenBank/DDBJ databases">
        <authorList>
            <person name="Sun Q."/>
        </authorList>
    </citation>
    <scope>NUCLEOTIDE SEQUENCE [LARGE SCALE GENOMIC DNA]</scope>
    <source>
        <strain evidence="2 3">KACC 21451</strain>
    </source>
</reference>
<comment type="caution">
    <text evidence="2">The sequence shown here is derived from an EMBL/GenBank/DDBJ whole genome shotgun (WGS) entry which is preliminary data.</text>
</comment>
<evidence type="ECO:0000256" key="1">
    <source>
        <dbReference type="SAM" id="Phobius"/>
    </source>
</evidence>
<gene>
    <name evidence="2" type="ORF">GWK17_03930</name>
</gene>
<evidence type="ECO:0000313" key="2">
    <source>
        <dbReference type="EMBL" id="NKE04627.1"/>
    </source>
</evidence>
<feature type="transmembrane region" description="Helical" evidence="1">
    <location>
        <begin position="6"/>
        <end position="22"/>
    </location>
</feature>
<keyword evidence="1" id="KW-0812">Transmembrane</keyword>
<feature type="transmembrane region" description="Helical" evidence="1">
    <location>
        <begin position="131"/>
        <end position="157"/>
    </location>
</feature>
<evidence type="ECO:0000313" key="3">
    <source>
        <dbReference type="Proteomes" id="UP000587942"/>
    </source>
</evidence>
<dbReference type="EMBL" id="JAAVUM010000002">
    <property type="protein sequence ID" value="NKE04627.1"/>
    <property type="molecule type" value="Genomic_DNA"/>
</dbReference>
<dbReference type="Proteomes" id="UP000587942">
    <property type="component" value="Unassembled WGS sequence"/>
</dbReference>
<keyword evidence="1" id="KW-1133">Transmembrane helix</keyword>
<keyword evidence="1" id="KW-0472">Membrane</keyword>
<name>A0A846TGS7_9BACI</name>